<reference evidence="2" key="1">
    <citation type="submission" date="2020-08" db="EMBL/GenBank/DDBJ databases">
        <title>Multicomponent nature underlies the extraordinary mechanical properties of spider dragline silk.</title>
        <authorList>
            <person name="Kono N."/>
            <person name="Nakamura H."/>
            <person name="Mori M."/>
            <person name="Yoshida Y."/>
            <person name="Ohtoshi R."/>
            <person name="Malay A.D."/>
            <person name="Moran D.A.P."/>
            <person name="Tomita M."/>
            <person name="Numata K."/>
            <person name="Arakawa K."/>
        </authorList>
    </citation>
    <scope>NUCLEOTIDE SEQUENCE</scope>
</reference>
<protein>
    <submittedName>
        <fullName evidence="2">Uncharacterized protein</fullName>
    </submittedName>
</protein>
<feature type="region of interest" description="Disordered" evidence="1">
    <location>
        <begin position="17"/>
        <end position="36"/>
    </location>
</feature>
<dbReference type="AlphaFoldDB" id="A0A8X6JNS5"/>
<evidence type="ECO:0000256" key="1">
    <source>
        <dbReference type="SAM" id="MobiDB-lite"/>
    </source>
</evidence>
<keyword evidence="3" id="KW-1185">Reference proteome</keyword>
<gene>
    <name evidence="2" type="ORF">TNIN_156921</name>
</gene>
<feature type="compositionally biased region" description="Basic and acidic residues" evidence="1">
    <location>
        <begin position="24"/>
        <end position="36"/>
    </location>
</feature>
<comment type="caution">
    <text evidence="2">The sequence shown here is derived from an EMBL/GenBank/DDBJ whole genome shotgun (WGS) entry which is preliminary data.</text>
</comment>
<evidence type="ECO:0000313" key="3">
    <source>
        <dbReference type="Proteomes" id="UP000886998"/>
    </source>
</evidence>
<proteinExistence type="predicted"/>
<sequence length="83" mass="9277">MGILSLIFSLDPKEQTASRKSLKKGKEQKKGQQKEYEKTVGKDIVLPLIRVKDEEGNSLKKCHDVISLGLRCSPEAARAHKIC</sequence>
<name>A0A8X6JNS5_9ARAC</name>
<dbReference type="Proteomes" id="UP000886998">
    <property type="component" value="Unassembled WGS sequence"/>
</dbReference>
<organism evidence="2 3">
    <name type="scientific">Trichonephila inaurata madagascariensis</name>
    <dbReference type="NCBI Taxonomy" id="2747483"/>
    <lineage>
        <taxon>Eukaryota</taxon>
        <taxon>Metazoa</taxon>
        <taxon>Ecdysozoa</taxon>
        <taxon>Arthropoda</taxon>
        <taxon>Chelicerata</taxon>
        <taxon>Arachnida</taxon>
        <taxon>Araneae</taxon>
        <taxon>Araneomorphae</taxon>
        <taxon>Entelegynae</taxon>
        <taxon>Araneoidea</taxon>
        <taxon>Nephilidae</taxon>
        <taxon>Trichonephila</taxon>
        <taxon>Trichonephila inaurata</taxon>
    </lineage>
</organism>
<accession>A0A8X6JNS5</accession>
<evidence type="ECO:0000313" key="2">
    <source>
        <dbReference type="EMBL" id="GFS47496.1"/>
    </source>
</evidence>
<dbReference type="EMBL" id="BMAV01026116">
    <property type="protein sequence ID" value="GFS47496.1"/>
    <property type="molecule type" value="Genomic_DNA"/>
</dbReference>